<name>A0A9N9R6P2_9NEOP</name>
<dbReference type="OrthoDB" id="7490061at2759"/>
<reference evidence="2" key="2">
    <citation type="submission" date="2022-10" db="EMBL/GenBank/DDBJ databases">
        <authorList>
            <consortium name="ENA_rothamsted_submissions"/>
            <consortium name="culmorum"/>
            <person name="King R."/>
        </authorList>
    </citation>
    <scope>NUCLEOTIDE SEQUENCE</scope>
</reference>
<reference evidence="2" key="1">
    <citation type="submission" date="2021-12" db="EMBL/GenBank/DDBJ databases">
        <authorList>
            <person name="King R."/>
        </authorList>
    </citation>
    <scope>NUCLEOTIDE SEQUENCE</scope>
</reference>
<sequence length="289" mass="33169">MEQGCAICDKSITKRDFLKCAYCNEPYHLDSTSVSTKRFYLMTNENKSNWKCDKCYSTQGTSWEINLSTNNSFESLSDEESTDFTSISHNSRLHGNCLEVGRFNMEEKIHELEKQNRDLQEKLQSAETEIEHILLENANLKKSLSEQEDKLKKYTICNSSPKDNIIFRKKKINPPMSNCSINEDESIIAPSSDSHGTYSQLLTSDQNYVTTVTYRNVYISTPPSNLEGNISMEEQSHYTKPTIYLIGDEQVKGLTEQLKKTRSEKWNDCYNISSITKPFAPSHKTEGKE</sequence>
<accession>A0A9N9R6P2</accession>
<dbReference type="InterPro" id="IPR013083">
    <property type="entry name" value="Znf_RING/FYVE/PHD"/>
</dbReference>
<proteinExistence type="predicted"/>
<evidence type="ECO:0000256" key="1">
    <source>
        <dbReference type="SAM" id="Coils"/>
    </source>
</evidence>
<dbReference type="InterPro" id="IPR011011">
    <property type="entry name" value="Znf_FYVE_PHD"/>
</dbReference>
<feature type="coiled-coil region" evidence="1">
    <location>
        <begin position="102"/>
        <end position="150"/>
    </location>
</feature>
<organism evidence="2 3">
    <name type="scientific">Diatraea saccharalis</name>
    <name type="common">sugarcane borer</name>
    <dbReference type="NCBI Taxonomy" id="40085"/>
    <lineage>
        <taxon>Eukaryota</taxon>
        <taxon>Metazoa</taxon>
        <taxon>Ecdysozoa</taxon>
        <taxon>Arthropoda</taxon>
        <taxon>Hexapoda</taxon>
        <taxon>Insecta</taxon>
        <taxon>Pterygota</taxon>
        <taxon>Neoptera</taxon>
        <taxon>Endopterygota</taxon>
        <taxon>Lepidoptera</taxon>
        <taxon>Glossata</taxon>
        <taxon>Ditrysia</taxon>
        <taxon>Pyraloidea</taxon>
        <taxon>Crambidae</taxon>
        <taxon>Crambinae</taxon>
        <taxon>Diatraea</taxon>
    </lineage>
</organism>
<dbReference type="SUPFAM" id="SSF57903">
    <property type="entry name" value="FYVE/PHD zinc finger"/>
    <property type="match status" value="1"/>
</dbReference>
<keyword evidence="1" id="KW-0175">Coiled coil</keyword>
<dbReference type="Gene3D" id="3.30.40.10">
    <property type="entry name" value="Zinc/RING finger domain, C3HC4 (zinc finger)"/>
    <property type="match status" value="1"/>
</dbReference>
<dbReference type="Proteomes" id="UP001153714">
    <property type="component" value="Chromosome 21"/>
</dbReference>
<dbReference type="EMBL" id="OU893352">
    <property type="protein sequence ID" value="CAG9790342.1"/>
    <property type="molecule type" value="Genomic_DNA"/>
</dbReference>
<keyword evidence="3" id="KW-1185">Reference proteome</keyword>
<evidence type="ECO:0000313" key="3">
    <source>
        <dbReference type="Proteomes" id="UP001153714"/>
    </source>
</evidence>
<dbReference type="AlphaFoldDB" id="A0A9N9R6P2"/>
<protein>
    <submittedName>
        <fullName evidence="2">Uncharacterized protein</fullName>
    </submittedName>
</protein>
<evidence type="ECO:0000313" key="2">
    <source>
        <dbReference type="EMBL" id="CAG9790342.1"/>
    </source>
</evidence>
<gene>
    <name evidence="2" type="ORF">DIATSA_LOCUS8011</name>
</gene>